<keyword evidence="12" id="KW-0653">Protein transport</keyword>
<protein>
    <recommendedName>
        <fullName evidence="17">FYVE-type domain-containing protein</fullName>
    </recommendedName>
</protein>
<dbReference type="EMBL" id="CALNXK010000258">
    <property type="protein sequence ID" value="CAH3179550.1"/>
    <property type="molecule type" value="Genomic_DNA"/>
</dbReference>
<feature type="region of interest" description="Disordered" evidence="16">
    <location>
        <begin position="413"/>
        <end position="432"/>
    </location>
</feature>
<evidence type="ECO:0000256" key="16">
    <source>
        <dbReference type="SAM" id="MobiDB-lite"/>
    </source>
</evidence>
<evidence type="ECO:0000256" key="14">
    <source>
        <dbReference type="PROSITE-ProRule" id="PRU00091"/>
    </source>
</evidence>
<evidence type="ECO:0000313" key="18">
    <source>
        <dbReference type="EMBL" id="CAH3179550.1"/>
    </source>
</evidence>
<evidence type="ECO:0000256" key="15">
    <source>
        <dbReference type="SAM" id="Coils"/>
    </source>
</evidence>
<feature type="compositionally biased region" description="Low complexity" evidence="16">
    <location>
        <begin position="501"/>
        <end position="515"/>
    </location>
</feature>
<dbReference type="InterPro" id="IPR003914">
    <property type="entry name" value="Rabaptin"/>
</dbReference>
<evidence type="ECO:0000313" key="19">
    <source>
        <dbReference type="Proteomes" id="UP001159405"/>
    </source>
</evidence>
<dbReference type="Gene3D" id="1.20.5.340">
    <property type="match status" value="1"/>
</dbReference>
<evidence type="ECO:0000256" key="5">
    <source>
        <dbReference type="ARBA" id="ARBA00022490"/>
    </source>
</evidence>
<keyword evidence="9" id="KW-0967">Endosome</keyword>
<keyword evidence="10 14" id="KW-0863">Zinc-finger</keyword>
<organism evidence="18 19">
    <name type="scientific">Porites lobata</name>
    <dbReference type="NCBI Taxonomy" id="104759"/>
    <lineage>
        <taxon>Eukaryota</taxon>
        <taxon>Metazoa</taxon>
        <taxon>Cnidaria</taxon>
        <taxon>Anthozoa</taxon>
        <taxon>Hexacorallia</taxon>
        <taxon>Scleractinia</taxon>
        <taxon>Fungiina</taxon>
        <taxon>Poritidae</taxon>
        <taxon>Porites</taxon>
    </lineage>
</organism>
<comment type="similarity">
    <text evidence="3">Belongs to the rabaptin family.</text>
</comment>
<feature type="region of interest" description="Disordered" evidence="16">
    <location>
        <begin position="451"/>
        <end position="525"/>
    </location>
</feature>
<dbReference type="SUPFAM" id="SSF57903">
    <property type="entry name" value="FYVE/PHD zinc finger"/>
    <property type="match status" value="1"/>
</dbReference>
<feature type="compositionally biased region" description="Low complexity" evidence="16">
    <location>
        <begin position="418"/>
        <end position="432"/>
    </location>
</feature>
<dbReference type="InterPro" id="IPR011011">
    <property type="entry name" value="Znf_FYVE_PHD"/>
</dbReference>
<evidence type="ECO:0000256" key="2">
    <source>
        <dbReference type="ARBA" id="ARBA00004496"/>
    </source>
</evidence>
<keyword evidence="5" id="KW-0963">Cytoplasm</keyword>
<evidence type="ECO:0000256" key="1">
    <source>
        <dbReference type="ARBA" id="ARBA00004412"/>
    </source>
</evidence>
<dbReference type="Gene3D" id="3.30.40.10">
    <property type="entry name" value="Zinc/RING finger domain, C3HC4 (zinc finger)"/>
    <property type="match status" value="1"/>
</dbReference>
<keyword evidence="6" id="KW-0597">Phosphoprotein</keyword>
<comment type="caution">
    <text evidence="18">The sequence shown here is derived from an EMBL/GenBank/DDBJ whole genome shotgun (WGS) entry which is preliminary data.</text>
</comment>
<keyword evidence="4" id="KW-0813">Transport</keyword>
<evidence type="ECO:0000256" key="10">
    <source>
        <dbReference type="ARBA" id="ARBA00022771"/>
    </source>
</evidence>
<keyword evidence="13 15" id="KW-0175">Coiled coil</keyword>
<accession>A0ABN8RP44</accession>
<keyword evidence="7" id="KW-0254">Endocytosis</keyword>
<gene>
    <name evidence="18" type="ORF">PLOB_00021967</name>
</gene>
<evidence type="ECO:0000256" key="6">
    <source>
        <dbReference type="ARBA" id="ARBA00022553"/>
    </source>
</evidence>
<feature type="coiled-coil region" evidence="15">
    <location>
        <begin position="616"/>
        <end position="819"/>
    </location>
</feature>
<name>A0ABN8RP44_9CNID</name>
<evidence type="ECO:0000259" key="17">
    <source>
        <dbReference type="PROSITE" id="PS50178"/>
    </source>
</evidence>
<comment type="subcellular location">
    <subcellularLocation>
        <location evidence="2">Cytoplasm</location>
    </subcellularLocation>
    <subcellularLocation>
        <location evidence="1">Early endosome</location>
    </subcellularLocation>
</comment>
<dbReference type="InterPro" id="IPR013083">
    <property type="entry name" value="Znf_RING/FYVE/PHD"/>
</dbReference>
<feature type="coiled-coil region" evidence="15">
    <location>
        <begin position="542"/>
        <end position="583"/>
    </location>
</feature>
<dbReference type="Pfam" id="PF01363">
    <property type="entry name" value="FYVE"/>
    <property type="match status" value="1"/>
</dbReference>
<proteinExistence type="inferred from homology"/>
<feature type="coiled-coil region" evidence="15">
    <location>
        <begin position="1"/>
        <end position="164"/>
    </location>
</feature>
<evidence type="ECO:0000256" key="4">
    <source>
        <dbReference type="ARBA" id="ARBA00022448"/>
    </source>
</evidence>
<keyword evidence="11" id="KW-0862">Zinc</keyword>
<feature type="domain" description="FYVE-type" evidence="17">
    <location>
        <begin position="849"/>
        <end position="907"/>
    </location>
</feature>
<keyword evidence="19" id="KW-1185">Reference proteome</keyword>
<dbReference type="SMART" id="SM00064">
    <property type="entry name" value="FYVE"/>
    <property type="match status" value="1"/>
</dbReference>
<evidence type="ECO:0000256" key="13">
    <source>
        <dbReference type="ARBA" id="ARBA00023054"/>
    </source>
</evidence>
<reference evidence="18 19" key="1">
    <citation type="submission" date="2022-05" db="EMBL/GenBank/DDBJ databases">
        <authorList>
            <consortium name="Genoscope - CEA"/>
            <person name="William W."/>
        </authorList>
    </citation>
    <scope>NUCLEOTIDE SEQUENCE [LARGE SCALE GENOMIC DNA]</scope>
</reference>
<dbReference type="PANTHER" id="PTHR31179">
    <property type="entry name" value="RAB GTPASE-BINDING EFFECTOR PROTEIN"/>
    <property type="match status" value="1"/>
</dbReference>
<dbReference type="Proteomes" id="UP001159405">
    <property type="component" value="Unassembled WGS sequence"/>
</dbReference>
<dbReference type="Pfam" id="PF09311">
    <property type="entry name" value="Rab5-bind"/>
    <property type="match status" value="1"/>
</dbReference>
<evidence type="ECO:0000256" key="8">
    <source>
        <dbReference type="ARBA" id="ARBA00022723"/>
    </source>
</evidence>
<evidence type="ECO:0000256" key="11">
    <source>
        <dbReference type="ARBA" id="ARBA00022833"/>
    </source>
</evidence>
<evidence type="ECO:0000256" key="3">
    <source>
        <dbReference type="ARBA" id="ARBA00006603"/>
    </source>
</evidence>
<dbReference type="Gene3D" id="1.20.5.730">
    <property type="entry name" value="Single helix bin"/>
    <property type="match status" value="1"/>
</dbReference>
<sequence>MEELNSNAEDFPNDLSSLREEIRSLRQREQQLLKYKQQSEIEFGQRRAKFKELYLAREEELVKERAKFKASEQEAKKLKNELHQVIADADGYKAAAALSEKSQKEELDSLHNKYQEEIVSLQHIMSEAVREAKENAAEQCDVEKHNLMAKNQRLENEVKNLKSLLSSDGEGISSRPRMLSGLSDAVVSAIRRNTATSQTSLHEVDQTANDAARSLEESMEKAQEDAKAWRAIVMPLEEELSLFKAKLKDAQEKLHIAEAKIKEEEAKSLERKFEGEESFSGEKFDEMQEKIKELNQYLEAERSSRTDLEMYVAVLNTQRGVLQEDSDKLRNELHNVCRLLEQEKMAHNDLKHTWEMANVQFLENLRVQSEAFTRVWNILTPEQRTTAQQQQQERQKQQQQEAQVGYLIDLQSPTDKIPQPVNPQVQQQPTQVSMWDSIQTVPCTNQLASETAAAHSISSPDDDKDTTGLRRSRSTSDITMDVETSGGEVSRTRSVEELQMSSPSSPQSDSHVTSSIKTSNKNTDSKVDWKGFQEAVKVSHELSRSCAMCMNYERQLQKMQEENQKFQNLASNLQVELDREKKELFKEQKMRSKVEESVARAAEDAQTQINTQVATNAKLERLLTGLRQHFEATKQEAHSHITKLVKSRDHLTEELNQLRTDYTALQDNAIQQLTQMDSDARLNEMREQLMQIRAASESTEEKLRSEVTFLKDRVIAEQVAKDSLEAMLQGDVDNIRIELEKVKEELKKDRRAKEQAESQLRMSGQLLKNTEDKSKQVIIALRGQLDEANDEKSKAEDESRQLRNQLQSMTEQLNQSETVQRDFVRLSQSLQMQIAQIHESETDVRWQYPEEIKECHNCHKALKSGKDKHHCHHCGKVFCEPCTSKSALGSSSKRPHPVCDKCHAILNKDSKSTFYNTNLADDNR</sequence>
<evidence type="ECO:0000256" key="9">
    <source>
        <dbReference type="ARBA" id="ARBA00022753"/>
    </source>
</evidence>
<dbReference type="InterPro" id="IPR015390">
    <property type="entry name" value="Rabaptin_Rab5-bd_dom"/>
</dbReference>
<dbReference type="InterPro" id="IPR000306">
    <property type="entry name" value="Znf_FYVE"/>
</dbReference>
<dbReference type="Pfam" id="PF03528">
    <property type="entry name" value="Rabaptin"/>
    <property type="match status" value="3"/>
</dbReference>
<evidence type="ECO:0000256" key="7">
    <source>
        <dbReference type="ARBA" id="ARBA00022583"/>
    </source>
</evidence>
<keyword evidence="8" id="KW-0479">Metal-binding</keyword>
<dbReference type="InterPro" id="IPR018514">
    <property type="entry name" value="Rabaptin_CC"/>
</dbReference>
<dbReference type="SUPFAM" id="SSF103652">
    <property type="entry name" value="G protein-binding domain"/>
    <property type="match status" value="1"/>
</dbReference>
<evidence type="ECO:0000256" key="12">
    <source>
        <dbReference type="ARBA" id="ARBA00022927"/>
    </source>
</evidence>
<dbReference type="PROSITE" id="PS50178">
    <property type="entry name" value="ZF_FYVE"/>
    <property type="match status" value="1"/>
</dbReference>
<dbReference type="InterPro" id="IPR017455">
    <property type="entry name" value="Znf_FYVE-rel"/>
</dbReference>
<feature type="coiled-coil region" evidence="15">
    <location>
        <begin position="205"/>
        <end position="304"/>
    </location>
</feature>
<dbReference type="PANTHER" id="PTHR31179:SF7">
    <property type="entry name" value="FYVE-TYPE DOMAIN-CONTAINING PROTEIN"/>
    <property type="match status" value="1"/>
</dbReference>